<dbReference type="InterPro" id="IPR016040">
    <property type="entry name" value="NAD(P)-bd_dom"/>
</dbReference>
<proteinExistence type="predicted"/>
<evidence type="ECO:0000313" key="2">
    <source>
        <dbReference type="EMBL" id="PEN15525.1"/>
    </source>
</evidence>
<dbReference type="GO" id="GO:0005737">
    <property type="term" value="C:cytoplasm"/>
    <property type="evidence" value="ECO:0007669"/>
    <property type="project" value="TreeGrafter"/>
</dbReference>
<dbReference type="PANTHER" id="PTHR48079">
    <property type="entry name" value="PROTEIN YEEZ"/>
    <property type="match status" value="1"/>
</dbReference>
<keyword evidence="3" id="KW-1185">Reference proteome</keyword>
<dbReference type="Proteomes" id="UP000219947">
    <property type="component" value="Unassembled WGS sequence"/>
</dbReference>
<evidence type="ECO:0000313" key="3">
    <source>
        <dbReference type="Proteomes" id="UP000219947"/>
    </source>
</evidence>
<organism evidence="2 3">
    <name type="scientific">Rothia dentocariosa</name>
    <dbReference type="NCBI Taxonomy" id="2047"/>
    <lineage>
        <taxon>Bacteria</taxon>
        <taxon>Bacillati</taxon>
        <taxon>Actinomycetota</taxon>
        <taxon>Actinomycetes</taxon>
        <taxon>Micrococcales</taxon>
        <taxon>Micrococcaceae</taxon>
        <taxon>Rothia</taxon>
    </lineage>
</organism>
<evidence type="ECO:0000259" key="1">
    <source>
        <dbReference type="Pfam" id="PF13460"/>
    </source>
</evidence>
<protein>
    <submittedName>
        <fullName evidence="2">NmrA family protein</fullName>
    </submittedName>
</protein>
<accession>A0A2A8D3I1</accession>
<dbReference type="GO" id="GO:0004029">
    <property type="term" value="F:aldehyde dehydrogenase (NAD+) activity"/>
    <property type="evidence" value="ECO:0007669"/>
    <property type="project" value="TreeGrafter"/>
</dbReference>
<dbReference type="InterPro" id="IPR036291">
    <property type="entry name" value="NAD(P)-bd_dom_sf"/>
</dbReference>
<sequence length="482" mass="53810">MKILLTGASGYIGGNLLKELKKNHEVIAVSRSTKNKENEENVTWVAADLFAPEDNERVMEGVDLAVYLVHSMQPQAKLTQAKFEDMDALLADNFARAAANNGVKRIVYLSGIVPDDEKLSRHLASRLECEKILGSFGVPVTTLRAGLIVGPKGSSFPILQSLVERLPGLLLPSWVYNRTHPVALRDLIGGLLAVIEREDLGQQSIDIGGPREMNYRELFEETAEVLGKKLPMVDLPIIPVWLSKAWVALISGKPIEMVGPLLDSLVHDMVITPEHTVEGITNAPTPFKESVRLATENQNSLGYTLPSFSIPLKKDVENPKNDVKSIQRITIPEHWSVQDTASYYLQWLSRSSLKLVGTSINDNHAEIRLPILKDPILTLDYSPERSREDAVTYIISGGRLARVQEGGRARLVFRRVLDENRVIITIHEYEPALPWFIYTLTQARVHLVVMTVFGYETAALTQFYKLREKFGARKAQGRHVAA</sequence>
<dbReference type="Gene3D" id="3.40.50.720">
    <property type="entry name" value="NAD(P)-binding Rossmann-like Domain"/>
    <property type="match status" value="1"/>
</dbReference>
<dbReference type="RefSeq" id="WP_098043067.1">
    <property type="nucleotide sequence ID" value="NZ_CAUVUD010000010.1"/>
</dbReference>
<dbReference type="EMBL" id="PDEV01000005">
    <property type="protein sequence ID" value="PEN15525.1"/>
    <property type="molecule type" value="Genomic_DNA"/>
</dbReference>
<feature type="domain" description="NAD(P)-binding" evidence="1">
    <location>
        <begin position="7"/>
        <end position="118"/>
    </location>
</feature>
<dbReference type="Pfam" id="PF13460">
    <property type="entry name" value="NAD_binding_10"/>
    <property type="match status" value="1"/>
</dbReference>
<dbReference type="AlphaFoldDB" id="A0A2A8D3I1"/>
<gene>
    <name evidence="2" type="ORF">CRM92_09585</name>
</gene>
<dbReference type="SUPFAM" id="SSF51735">
    <property type="entry name" value="NAD(P)-binding Rossmann-fold domains"/>
    <property type="match status" value="1"/>
</dbReference>
<reference evidence="2" key="1">
    <citation type="submission" date="2017-10" db="EMBL/GenBank/DDBJ databases">
        <title>Kefir isolates.</title>
        <authorList>
            <person name="Kim Y."/>
            <person name="Blasche S."/>
        </authorList>
    </citation>
    <scope>NUCLEOTIDE SEQUENCE [LARGE SCALE GENOMIC DNA]</scope>
    <source>
        <strain evidence="2">OG2-2</strain>
    </source>
</reference>
<comment type="caution">
    <text evidence="2">The sequence shown here is derived from an EMBL/GenBank/DDBJ whole genome shotgun (WGS) entry which is preliminary data.</text>
</comment>
<dbReference type="InterPro" id="IPR051783">
    <property type="entry name" value="NAD(P)-dependent_oxidoreduct"/>
</dbReference>
<dbReference type="PANTHER" id="PTHR48079:SF6">
    <property type="entry name" value="NAD(P)-BINDING DOMAIN-CONTAINING PROTEIN-RELATED"/>
    <property type="match status" value="1"/>
</dbReference>
<name>A0A2A8D3I1_9MICC</name>